<keyword evidence="3" id="KW-0614">Plasmid</keyword>
<organism evidence="3 4">
    <name type="scientific">Runella slithyformis (strain ATCC 29530 / DSM 19594 / LMG 11500 / NCIMB 11436 / LSU 4)</name>
    <dbReference type="NCBI Taxonomy" id="761193"/>
    <lineage>
        <taxon>Bacteria</taxon>
        <taxon>Pseudomonadati</taxon>
        <taxon>Bacteroidota</taxon>
        <taxon>Cytophagia</taxon>
        <taxon>Cytophagales</taxon>
        <taxon>Spirosomataceae</taxon>
        <taxon>Runella</taxon>
    </lineage>
</organism>
<protein>
    <recommendedName>
        <fullName evidence="2">SGNH hydrolase-type esterase domain-containing protein</fullName>
    </recommendedName>
</protein>
<keyword evidence="4" id="KW-1185">Reference proteome</keyword>
<dbReference type="Gene3D" id="3.40.50.1110">
    <property type="entry name" value="SGNH hydrolase"/>
    <property type="match status" value="1"/>
</dbReference>
<proteinExistence type="predicted"/>
<feature type="chain" id="PRO_5031146418" description="SGNH hydrolase-type esterase domain-containing protein" evidence="1">
    <location>
        <begin position="25"/>
        <end position="416"/>
    </location>
</feature>
<name>A0A7U3ZRF9_RUNSL</name>
<dbReference type="PANTHER" id="PTHR34407:SF1">
    <property type="entry name" value="SGNH HYDROLASE-TYPE ESTERASE DOMAIN-CONTAINING PROTEIN"/>
    <property type="match status" value="1"/>
</dbReference>
<evidence type="ECO:0000313" key="3">
    <source>
        <dbReference type="EMBL" id="AEI52000.1"/>
    </source>
</evidence>
<dbReference type="KEGG" id="rsi:Runsl_5715"/>
<keyword evidence="1" id="KW-0732">Signal</keyword>
<feature type="signal peptide" evidence="1">
    <location>
        <begin position="1"/>
        <end position="24"/>
    </location>
</feature>
<accession>A0A7U3ZRF9</accession>
<reference evidence="4" key="1">
    <citation type="submission" date="2011-06" db="EMBL/GenBank/DDBJ databases">
        <title>The complete genome of plasmid 1 of Runella slithyformis DSM 19594.</title>
        <authorList>
            <consortium name="US DOE Joint Genome Institute (JGI-PGF)"/>
            <person name="Lucas S."/>
            <person name="Han J."/>
            <person name="Lapidus A."/>
            <person name="Bruce D."/>
            <person name="Goodwin L."/>
            <person name="Pitluck S."/>
            <person name="Peters L."/>
            <person name="Kyrpides N."/>
            <person name="Mavromatis K."/>
            <person name="Ivanova N."/>
            <person name="Ovchinnikova G."/>
            <person name="Zhang X."/>
            <person name="Misra M."/>
            <person name="Detter J.C."/>
            <person name="Tapia R."/>
            <person name="Han C."/>
            <person name="Land M."/>
            <person name="Hauser L."/>
            <person name="Markowitz V."/>
            <person name="Cheng J.-F."/>
            <person name="Hugenholtz P."/>
            <person name="Woyke T."/>
            <person name="Wu D."/>
            <person name="Tindall B."/>
            <person name="Faehrich R."/>
            <person name="Brambilla E."/>
            <person name="Klenk H.-P."/>
            <person name="Eisen J.A."/>
        </authorList>
    </citation>
    <scope>NUCLEOTIDE SEQUENCE [LARGE SCALE GENOMIC DNA]</scope>
    <source>
        <strain evidence="4">ATCC 29530 / DSM 19594 / LMG 11500 / NCIMB 11436 / LSU 4</strain>
        <plasmid evidence="4">pRUNSL01</plasmid>
    </source>
</reference>
<gene>
    <name evidence="3" type="ordered locus">Runsl_5715</name>
</gene>
<dbReference type="InterPro" id="IPR036514">
    <property type="entry name" value="SGNH_hydro_sf"/>
</dbReference>
<dbReference type="Pfam" id="PF13472">
    <property type="entry name" value="Lipase_GDSL_2"/>
    <property type="match status" value="1"/>
</dbReference>
<evidence type="ECO:0000256" key="1">
    <source>
        <dbReference type="SAM" id="SignalP"/>
    </source>
</evidence>
<dbReference type="CDD" id="cd00229">
    <property type="entry name" value="SGNH_hydrolase"/>
    <property type="match status" value="1"/>
</dbReference>
<dbReference type="InterPro" id="IPR013830">
    <property type="entry name" value="SGNH_hydro"/>
</dbReference>
<geneLocation type="plasmid" evidence="3 4">
    <name>pRUNSL01</name>
</geneLocation>
<dbReference type="GO" id="GO:0016788">
    <property type="term" value="F:hydrolase activity, acting on ester bonds"/>
    <property type="evidence" value="ECO:0007669"/>
    <property type="project" value="UniProtKB-ARBA"/>
</dbReference>
<evidence type="ECO:0000259" key="2">
    <source>
        <dbReference type="Pfam" id="PF13472"/>
    </source>
</evidence>
<dbReference type="EMBL" id="CP002860">
    <property type="protein sequence ID" value="AEI52000.1"/>
    <property type="molecule type" value="Genomic_DNA"/>
</dbReference>
<reference evidence="3 4" key="2">
    <citation type="journal article" date="2012" name="Stand. Genomic Sci.">
        <title>Complete genome sequence of the aquatic bacterium Runella slithyformis type strain (LSU 4(T)).</title>
        <authorList>
            <person name="Copeland A."/>
            <person name="Zhang X."/>
            <person name="Misra M."/>
            <person name="Lapidus A."/>
            <person name="Nolan M."/>
            <person name="Lucas S."/>
            <person name="Deshpande S."/>
            <person name="Cheng J.F."/>
            <person name="Tapia R."/>
            <person name="Goodwin L.A."/>
            <person name="Pitluck S."/>
            <person name="Liolios K."/>
            <person name="Pagani I."/>
            <person name="Ivanova N."/>
            <person name="Mikhailova N."/>
            <person name="Pati A."/>
            <person name="Chen A."/>
            <person name="Palaniappan K."/>
            <person name="Land M."/>
            <person name="Hauser L."/>
            <person name="Pan C."/>
            <person name="Jeffries C.D."/>
            <person name="Detter J.C."/>
            <person name="Brambilla E.M."/>
            <person name="Rohde M."/>
            <person name="Djao O.D."/>
            <person name="Goker M."/>
            <person name="Sikorski J."/>
            <person name="Tindall B.J."/>
            <person name="Woyke T."/>
            <person name="Bristow J."/>
            <person name="Eisen J.A."/>
            <person name="Markowitz V."/>
            <person name="Hugenholtz P."/>
            <person name="Kyrpides N.C."/>
            <person name="Klenk H.P."/>
            <person name="Mavromatis K."/>
        </authorList>
    </citation>
    <scope>NUCLEOTIDE SEQUENCE [LARGE SCALE GENOMIC DNA]</scope>
    <source>
        <strain evidence="4">ATCC 29530 / DSM 19594 / LMG 11500 / NCIMB 11436 / LSU 4</strain>
    </source>
</reference>
<dbReference type="AlphaFoldDB" id="A0A7U3ZRF9"/>
<dbReference type="RefSeq" id="WP_013921671.1">
    <property type="nucleotide sequence ID" value="NC_015693.1"/>
</dbReference>
<feature type="domain" description="SGNH hydrolase-type esterase" evidence="2">
    <location>
        <begin position="57"/>
        <end position="190"/>
    </location>
</feature>
<sequence>MHTAKTFRALAVSFFVGFSALAQSDSLARAVEATYRAGLPNFFTKINKGKPVKIAYLGGSITRADNGWRQQTFDAFQKQYPNVRFEEIMAAIGGTGSDFGAYRLEAHVLQHAPDLVFVEFAVNDNGKMAQQVKASMEGIVRQIWRHTPKTDICFVYTFQKVQLPLYEKGRFPVSASAMEAVAEHYQIPTVCMGLPAIRLILEGKMIVQGKVKDFPDTIVFSEDGVHPYPQTGQKVYAETLVKHFNALKTIGKSGKHALKKALIPENLEKATLVPVEKLEKSAGWTIVDSVVTGKPFASLMPPVYASADTSQYLKVSFAGRSLGLLDIMGPSSGQIQVWIDNDPPRFLNRFDEYCTYYRMGYSIISGLPGGKHTAILKVSPVQLDKAAILEKRNNKINNPQSFRKHVFYPGAVLVEK</sequence>
<dbReference type="SUPFAM" id="SSF52266">
    <property type="entry name" value="SGNH hydrolase"/>
    <property type="match status" value="1"/>
</dbReference>
<evidence type="ECO:0000313" key="4">
    <source>
        <dbReference type="Proteomes" id="UP000000493"/>
    </source>
</evidence>
<dbReference type="PANTHER" id="PTHR34407">
    <property type="entry name" value="EXPRESSED PROTEIN"/>
    <property type="match status" value="1"/>
</dbReference>
<dbReference type="Proteomes" id="UP000000493">
    <property type="component" value="Plasmid pRUNSL01"/>
</dbReference>